<dbReference type="EMBL" id="QJKJ01012706">
    <property type="protein sequence ID" value="RDX68062.1"/>
    <property type="molecule type" value="Genomic_DNA"/>
</dbReference>
<feature type="non-terminal residue" evidence="6">
    <location>
        <position position="1"/>
    </location>
</feature>
<evidence type="ECO:0000313" key="6">
    <source>
        <dbReference type="EMBL" id="RDX68062.1"/>
    </source>
</evidence>
<keyword evidence="7" id="KW-1185">Reference proteome</keyword>
<dbReference type="InterPro" id="IPR010997">
    <property type="entry name" value="HRDC-like_sf"/>
</dbReference>
<feature type="compositionally biased region" description="Basic and acidic residues" evidence="4">
    <location>
        <begin position="129"/>
        <end position="139"/>
    </location>
</feature>
<dbReference type="AlphaFoldDB" id="A0A371EPS9"/>
<dbReference type="OrthoDB" id="2186918at2759"/>
<dbReference type="STRING" id="157652.A0A371EPS9"/>
<dbReference type="GO" id="GO:0000428">
    <property type="term" value="C:DNA-directed RNA polymerase complex"/>
    <property type="evidence" value="ECO:0007669"/>
    <property type="project" value="UniProtKB-KW"/>
</dbReference>
<evidence type="ECO:0000313" key="7">
    <source>
        <dbReference type="Proteomes" id="UP000257109"/>
    </source>
</evidence>
<accession>A0A371EPS9</accession>
<dbReference type="Proteomes" id="UP000257109">
    <property type="component" value="Unassembled WGS sequence"/>
</dbReference>
<dbReference type="InterPro" id="IPR006590">
    <property type="entry name" value="RNA_pol_Rpb4/RPC9_core"/>
</dbReference>
<dbReference type="SMART" id="SM00657">
    <property type="entry name" value="RPOL4c"/>
    <property type="match status" value="1"/>
</dbReference>
<reference evidence="6" key="1">
    <citation type="submission" date="2018-05" db="EMBL/GenBank/DDBJ databases">
        <title>Draft genome of Mucuna pruriens seed.</title>
        <authorList>
            <person name="Nnadi N.E."/>
            <person name="Vos R."/>
            <person name="Hasami M.H."/>
            <person name="Devisetty U.K."/>
            <person name="Aguiy J.C."/>
        </authorList>
    </citation>
    <scope>NUCLEOTIDE SEQUENCE [LARGE SCALE GENOMIC DNA]</scope>
    <source>
        <strain evidence="6">JCA_2017</strain>
    </source>
</reference>
<feature type="domain" description="RNA polymerase Rpb4/RPC9 core" evidence="5">
    <location>
        <begin position="143"/>
        <end position="261"/>
    </location>
</feature>
<dbReference type="InterPro" id="IPR038324">
    <property type="entry name" value="Rpb4/RPC9_sf"/>
</dbReference>
<feature type="compositionally biased region" description="Low complexity" evidence="4">
    <location>
        <begin position="100"/>
        <end position="111"/>
    </location>
</feature>
<protein>
    <submittedName>
        <fullName evidence="6">DNA-directed RNA polymerases IV and V subunit 4</fullName>
    </submittedName>
</protein>
<dbReference type="Gene3D" id="1.20.1250.40">
    <property type="match status" value="1"/>
</dbReference>
<dbReference type="SUPFAM" id="SSF47819">
    <property type="entry name" value="HRDC-like"/>
    <property type="match status" value="1"/>
</dbReference>
<dbReference type="InterPro" id="IPR005574">
    <property type="entry name" value="Rpb4/RPC9"/>
</dbReference>
<sequence>MCHTELNSKSEKTYTPLVVELHWCVVLGTYHSNSFSSSSALSPVSLSLLWEKRVSAMSEKGGKGASLLSKGGSLKGKDDSATKSAKGRRVQFSKEGPFESGISSSLTSLKSGGKGGKGDKVANGGKSSQSKELHSSEHRVDQQLPENIKCLMDCEAADVLQGIQEQMVMLSRDSSIKIPISFEKGLQYAKSSIKYTNLQSIRRILEPLAVCGLTESEICVIGNVCPETVDEVFSLLPSLKFDFDPSLSPSKIEILQLLSGYYIQSYIGDQYYDRRSIDRQVLKDSLSELAKLRQPIHILLGCTEFNACDHVIKDIVQYSTSASNEPMNFD</sequence>
<comment type="caution">
    <text evidence="6">The sequence shown here is derived from an EMBL/GenBank/DDBJ whole genome shotgun (WGS) entry which is preliminary data.</text>
</comment>
<gene>
    <name evidence="6" type="primary">NRPD4</name>
    <name evidence="6" type="ORF">CR513_52988</name>
</gene>
<comment type="subcellular location">
    <subcellularLocation>
        <location evidence="1">Nucleus</location>
    </subcellularLocation>
</comment>
<comment type="similarity">
    <text evidence="3">Belongs to the eukaryotic RPB4 RNA polymerase subunit family.</text>
</comment>
<dbReference type="GO" id="GO:0006352">
    <property type="term" value="P:DNA-templated transcription initiation"/>
    <property type="evidence" value="ECO:0007669"/>
    <property type="project" value="InterPro"/>
</dbReference>
<dbReference type="Pfam" id="PF03874">
    <property type="entry name" value="RNA_pol_Rpb4"/>
    <property type="match status" value="1"/>
</dbReference>
<dbReference type="GO" id="GO:0000166">
    <property type="term" value="F:nucleotide binding"/>
    <property type="evidence" value="ECO:0007669"/>
    <property type="project" value="InterPro"/>
</dbReference>
<evidence type="ECO:0000256" key="1">
    <source>
        <dbReference type="ARBA" id="ARBA00004123"/>
    </source>
</evidence>
<proteinExistence type="inferred from homology"/>
<keyword evidence="6" id="KW-0240">DNA-directed RNA polymerase</keyword>
<name>A0A371EPS9_MUCPR</name>
<feature type="region of interest" description="Disordered" evidence="4">
    <location>
        <begin position="61"/>
        <end position="139"/>
    </location>
</feature>
<dbReference type="GO" id="GO:0005634">
    <property type="term" value="C:nucleus"/>
    <property type="evidence" value="ECO:0007669"/>
    <property type="project" value="UniProtKB-SubCell"/>
</dbReference>
<dbReference type="PANTHER" id="PTHR21297">
    <property type="entry name" value="DNA-DIRECTED RNA POLYMERASE II"/>
    <property type="match status" value="1"/>
</dbReference>
<keyword evidence="6" id="KW-0804">Transcription</keyword>
<evidence type="ECO:0000256" key="3">
    <source>
        <dbReference type="ARBA" id="ARBA00025724"/>
    </source>
</evidence>
<organism evidence="6 7">
    <name type="scientific">Mucuna pruriens</name>
    <name type="common">Velvet bean</name>
    <name type="synonym">Dolichos pruriens</name>
    <dbReference type="NCBI Taxonomy" id="157652"/>
    <lineage>
        <taxon>Eukaryota</taxon>
        <taxon>Viridiplantae</taxon>
        <taxon>Streptophyta</taxon>
        <taxon>Embryophyta</taxon>
        <taxon>Tracheophyta</taxon>
        <taxon>Spermatophyta</taxon>
        <taxon>Magnoliopsida</taxon>
        <taxon>eudicotyledons</taxon>
        <taxon>Gunneridae</taxon>
        <taxon>Pentapetalae</taxon>
        <taxon>rosids</taxon>
        <taxon>fabids</taxon>
        <taxon>Fabales</taxon>
        <taxon>Fabaceae</taxon>
        <taxon>Papilionoideae</taxon>
        <taxon>50 kb inversion clade</taxon>
        <taxon>NPAAA clade</taxon>
        <taxon>indigoferoid/millettioid clade</taxon>
        <taxon>Phaseoleae</taxon>
        <taxon>Mucuna</taxon>
    </lineage>
</organism>
<evidence type="ECO:0000256" key="2">
    <source>
        <dbReference type="ARBA" id="ARBA00023242"/>
    </source>
</evidence>
<evidence type="ECO:0000256" key="4">
    <source>
        <dbReference type="SAM" id="MobiDB-lite"/>
    </source>
</evidence>
<dbReference type="InterPro" id="IPR045222">
    <property type="entry name" value="Rpb4-like"/>
</dbReference>
<keyword evidence="2" id="KW-0539">Nucleus</keyword>
<evidence type="ECO:0000259" key="5">
    <source>
        <dbReference type="SMART" id="SM00657"/>
    </source>
</evidence>